<dbReference type="KEGG" id="dpa:109538857"/>
<keyword evidence="9" id="KW-0007">Acetylation</keyword>
<dbReference type="InterPro" id="IPR003613">
    <property type="entry name" value="Ubox_domain"/>
</dbReference>
<evidence type="ECO:0000256" key="10">
    <source>
        <dbReference type="ARBA" id="ARBA00037624"/>
    </source>
</evidence>
<proteinExistence type="inferred from homology"/>
<evidence type="ECO:0000256" key="9">
    <source>
        <dbReference type="ARBA" id="ARBA00022990"/>
    </source>
</evidence>
<dbReference type="GO" id="GO:0036503">
    <property type="term" value="P:ERAD pathway"/>
    <property type="evidence" value="ECO:0007669"/>
    <property type="project" value="InterPro"/>
</dbReference>
<comment type="subcellular location">
    <subcellularLocation>
        <location evidence="2">Cytoplasm</location>
    </subcellularLocation>
</comment>
<keyword evidence="8" id="KW-0833">Ubl conjugation pathway</keyword>
<protein>
    <recommendedName>
        <fullName evidence="11">Ubiquitin conjugation factor E4 A</fullName>
        <ecNumber evidence="5">2.3.2.27</ecNumber>
    </recommendedName>
</protein>
<evidence type="ECO:0000256" key="4">
    <source>
        <dbReference type="ARBA" id="ARBA00007434"/>
    </source>
</evidence>
<dbReference type="CTD" id="9354"/>
<evidence type="ECO:0000256" key="11">
    <source>
        <dbReference type="ARBA" id="ARBA00040077"/>
    </source>
</evidence>
<dbReference type="Gene3D" id="3.30.40.10">
    <property type="entry name" value="Zinc/RING finger domain, C3HC4 (zinc finger)"/>
    <property type="match status" value="1"/>
</dbReference>
<dbReference type="RefSeq" id="XP_019761822.1">
    <property type="nucleotide sequence ID" value="XM_019906263.2"/>
</dbReference>
<evidence type="ECO:0000256" key="1">
    <source>
        <dbReference type="ARBA" id="ARBA00000900"/>
    </source>
</evidence>
<feature type="region of interest" description="Disordered" evidence="12">
    <location>
        <begin position="1"/>
        <end position="35"/>
    </location>
</feature>
<evidence type="ECO:0000256" key="7">
    <source>
        <dbReference type="ARBA" id="ARBA00022679"/>
    </source>
</evidence>
<comment type="catalytic activity">
    <reaction evidence="1">
        <text>S-ubiquitinyl-[E2 ubiquitin-conjugating enzyme]-L-cysteine + [acceptor protein]-L-lysine = [E2 ubiquitin-conjugating enzyme]-L-cysteine + N(6)-ubiquitinyl-[acceptor protein]-L-lysine.</text>
        <dbReference type="EC" id="2.3.2.27"/>
    </reaction>
</comment>
<dbReference type="InterPro" id="IPR019474">
    <property type="entry name" value="Ub_conjug_fac_E4_core"/>
</dbReference>
<dbReference type="PROSITE" id="PS51698">
    <property type="entry name" value="U_BOX"/>
    <property type="match status" value="1"/>
</dbReference>
<dbReference type="GO" id="GO:0034450">
    <property type="term" value="F:ubiquitin-ubiquitin ligase activity"/>
    <property type="evidence" value="ECO:0007669"/>
    <property type="project" value="InterPro"/>
</dbReference>
<dbReference type="AlphaFoldDB" id="A0AAR5PLP4"/>
<dbReference type="FunFam" id="3.30.40.10:FF:000055">
    <property type="entry name" value="Ubiquitin conjugation factor e4 a"/>
    <property type="match status" value="1"/>
</dbReference>
<evidence type="ECO:0000313" key="14">
    <source>
        <dbReference type="EnsemblMetazoa" id="XP_019761822.1"/>
    </source>
</evidence>
<dbReference type="GO" id="GO:0005737">
    <property type="term" value="C:cytoplasm"/>
    <property type="evidence" value="ECO:0007669"/>
    <property type="project" value="UniProtKB-SubCell"/>
</dbReference>
<evidence type="ECO:0000256" key="6">
    <source>
        <dbReference type="ARBA" id="ARBA00022490"/>
    </source>
</evidence>
<keyword evidence="6" id="KW-0963">Cytoplasm</keyword>
<keyword evidence="15" id="KW-1185">Reference proteome</keyword>
<dbReference type="Proteomes" id="UP000019118">
    <property type="component" value="Unassembled WGS sequence"/>
</dbReference>
<comment type="pathway">
    <text evidence="3">Protein modification; protein ubiquitination.</text>
</comment>
<accession>A0AAR5PLP4</accession>
<dbReference type="EnsemblMetazoa" id="XM_019906263.1">
    <property type="protein sequence ID" value="XP_019761822.1"/>
    <property type="gene ID" value="LOC109538857"/>
</dbReference>
<dbReference type="SUPFAM" id="SSF57850">
    <property type="entry name" value="RING/U-box"/>
    <property type="match status" value="1"/>
</dbReference>
<dbReference type="PANTHER" id="PTHR13931">
    <property type="entry name" value="UBIQUITINATION FACTOR E4"/>
    <property type="match status" value="1"/>
</dbReference>
<evidence type="ECO:0000256" key="8">
    <source>
        <dbReference type="ARBA" id="ARBA00022786"/>
    </source>
</evidence>
<dbReference type="GO" id="GO:0000209">
    <property type="term" value="P:protein polyubiquitination"/>
    <property type="evidence" value="ECO:0007669"/>
    <property type="project" value="TreeGrafter"/>
</dbReference>
<sequence>MDPHLHRRMSSSNPFASLFPGSSQDGSDHPDAPEPSLNDLLEEIFGFTLNEQITDTKEILYLEEVSEELDTTVLNMDNIRQVLFERLLICQKDNPVLINNKRLGFRNQHAIEMLPIKYLYDCYVLLHTNQHLRPEDRLSLKDKIIQNVATSILQPDIYGDQDLSEQMFNLLLAGGPHHDTFFVEVSRRVLDEEATNDIVLSSFIEQMNRKMTAKLRQAHLVSFELRVLNYFKACTANDFLADIFIDLCVPLTLYKGSEYPNTPIGALLNFSVLPKNSNDPYTLFSGTLDQKANRIENELMWESMGHQKDLLYAFFLQFLKRSNAVRTKLLTWFGRCLQYNGDRGKLAHQGGMQFLNISNPQAPDGFMLNVCTVLVDLTRPFCLDFTDGRILKVDPTYTAVQTQGTGSDASSKGVNMFGLSAETCLVPVETHDGLEETRITAEKYNFITQVFFMAHKAMDLSFRGMVQHLNALNEEVQKLMTAHRDAVEQTGLNSELTSTVKKALISEYTKLLHFKCALGEPKLLNSLFDLISATCYWLSQVAVNVDLSETETTTFAPLEERAITFPLPEKVPFTLKCIPEFIVENIVSFLVYIFRYIPTLFEDIGCSKMEPIVTFLLTYMGSSSHMKNPHLRARLAEGLDAFVPNRDDLTILNISTYQRTRLFTHHPHKGEMVKMVMKVFVSIEMTGQSVQFEQKFNYRRPMYQILKYLWQITEHELCFKALACEAEANMEAVEAPLFLRFINLLINDAIYLLDESLSNMAKLKEMQTAHANGEWNSLSERESAENMRLMNHTGRLAQYDNTLAKDTTFALQQITSEITSVFTHPTIVDRVAGMLNYFLLNLVGPNRKNFKVKNLDDYAFDPKQIVLDIIKIYIHLKDSDAFCLAVSQDGRSYSPSLFEFAEDVLVRVDYGCLLSELREVAEKVARKAIEYMENEEALAEAPDHYLDPIMSTLMKDPVILPSSKKTVDRTTIARHLLSDQTDPFNRSALSMDQLIPDVALKAEIDNFIRERQKKTKPEANEIFIETMEMD</sequence>
<comment type="similarity">
    <text evidence="4">Belongs to the ubiquitin conjugation factor E4 family.</text>
</comment>
<reference evidence="15" key="1">
    <citation type="journal article" date="2013" name="Genome Biol.">
        <title>Draft genome of the mountain pine beetle, Dendroctonus ponderosae Hopkins, a major forest pest.</title>
        <authorList>
            <person name="Keeling C.I."/>
            <person name="Yuen M.M."/>
            <person name="Liao N.Y."/>
            <person name="Docking T.R."/>
            <person name="Chan S.K."/>
            <person name="Taylor G.A."/>
            <person name="Palmquist D.L."/>
            <person name="Jackman S.D."/>
            <person name="Nguyen A."/>
            <person name="Li M."/>
            <person name="Henderson H."/>
            <person name="Janes J.K."/>
            <person name="Zhao Y."/>
            <person name="Pandoh P."/>
            <person name="Moore R."/>
            <person name="Sperling F.A."/>
            <person name="Huber D.P."/>
            <person name="Birol I."/>
            <person name="Jones S.J."/>
            <person name="Bohlmann J."/>
        </authorList>
    </citation>
    <scope>NUCLEOTIDE SEQUENCE</scope>
</reference>
<evidence type="ECO:0000256" key="12">
    <source>
        <dbReference type="SAM" id="MobiDB-lite"/>
    </source>
</evidence>
<keyword evidence="7" id="KW-0808">Transferase</keyword>
<dbReference type="InterPro" id="IPR045132">
    <property type="entry name" value="UBE4"/>
</dbReference>
<evidence type="ECO:0000256" key="3">
    <source>
        <dbReference type="ARBA" id="ARBA00004906"/>
    </source>
</evidence>
<evidence type="ECO:0000256" key="2">
    <source>
        <dbReference type="ARBA" id="ARBA00004496"/>
    </source>
</evidence>
<dbReference type="Pfam" id="PF04564">
    <property type="entry name" value="U-box"/>
    <property type="match status" value="1"/>
</dbReference>
<dbReference type="Pfam" id="PF10408">
    <property type="entry name" value="Ufd2P_core"/>
    <property type="match status" value="1"/>
</dbReference>
<feature type="domain" description="U-box" evidence="13">
    <location>
        <begin position="940"/>
        <end position="1014"/>
    </location>
</feature>
<feature type="compositionally biased region" description="Polar residues" evidence="12">
    <location>
        <begin position="10"/>
        <end position="25"/>
    </location>
</feature>
<dbReference type="CDD" id="cd16657">
    <property type="entry name" value="RING-Ubox_UBE4A"/>
    <property type="match status" value="1"/>
</dbReference>
<dbReference type="PANTHER" id="PTHR13931:SF16">
    <property type="entry name" value="UBIQUITIN CONJUGATION FACTOR E4 A"/>
    <property type="match status" value="1"/>
</dbReference>
<evidence type="ECO:0000259" key="13">
    <source>
        <dbReference type="PROSITE" id="PS51698"/>
    </source>
</evidence>
<comment type="function">
    <text evidence="10">Ubiquitin-protein ligase that probably functions as an E3 ligase in conjunction with specific E1 and E2 ligases. May also function as an E4 ligase mediating the assembly of polyubiquitin chains on substrates ubiquitinated by another E3 ubiquitin ligase. Mediates 'Lys-48'-linked polyubiquitination of substrates.</text>
</comment>
<organism evidence="14 15">
    <name type="scientific">Dendroctonus ponderosae</name>
    <name type="common">Mountain pine beetle</name>
    <dbReference type="NCBI Taxonomy" id="77166"/>
    <lineage>
        <taxon>Eukaryota</taxon>
        <taxon>Metazoa</taxon>
        <taxon>Ecdysozoa</taxon>
        <taxon>Arthropoda</taxon>
        <taxon>Hexapoda</taxon>
        <taxon>Insecta</taxon>
        <taxon>Pterygota</taxon>
        <taxon>Neoptera</taxon>
        <taxon>Endopterygota</taxon>
        <taxon>Coleoptera</taxon>
        <taxon>Polyphaga</taxon>
        <taxon>Cucujiformia</taxon>
        <taxon>Curculionidae</taxon>
        <taxon>Scolytinae</taxon>
        <taxon>Dendroctonus</taxon>
    </lineage>
</organism>
<dbReference type="SMART" id="SM00504">
    <property type="entry name" value="Ubox"/>
    <property type="match status" value="1"/>
</dbReference>
<dbReference type="InterPro" id="IPR013083">
    <property type="entry name" value="Znf_RING/FYVE/PHD"/>
</dbReference>
<dbReference type="EC" id="2.3.2.27" evidence="5"/>
<dbReference type="GO" id="GO:0006511">
    <property type="term" value="P:ubiquitin-dependent protein catabolic process"/>
    <property type="evidence" value="ECO:0007669"/>
    <property type="project" value="InterPro"/>
</dbReference>
<reference evidence="14" key="2">
    <citation type="submission" date="2024-08" db="UniProtKB">
        <authorList>
            <consortium name="EnsemblMetazoa"/>
        </authorList>
    </citation>
    <scope>IDENTIFICATION</scope>
</reference>
<dbReference type="GO" id="GO:0005634">
    <property type="term" value="C:nucleus"/>
    <property type="evidence" value="ECO:0007669"/>
    <property type="project" value="TreeGrafter"/>
</dbReference>
<name>A0AAR5PLP4_DENPD</name>
<evidence type="ECO:0000256" key="5">
    <source>
        <dbReference type="ARBA" id="ARBA00012483"/>
    </source>
</evidence>
<evidence type="ECO:0000313" key="15">
    <source>
        <dbReference type="Proteomes" id="UP000019118"/>
    </source>
</evidence>
<dbReference type="GeneID" id="109538857"/>
<dbReference type="GO" id="GO:0000151">
    <property type="term" value="C:ubiquitin ligase complex"/>
    <property type="evidence" value="ECO:0007669"/>
    <property type="project" value="InterPro"/>
</dbReference>